<name>A0A3D9N6I6_9FLAO</name>
<dbReference type="EMBL" id="QREI01000001">
    <property type="protein sequence ID" value="REE27475.1"/>
    <property type="molecule type" value="Genomic_DNA"/>
</dbReference>
<dbReference type="RefSeq" id="WP_115807826.1">
    <property type="nucleotide sequence ID" value="NZ_QREI01000001.1"/>
</dbReference>
<organism evidence="2 3">
    <name type="scientific">Winogradskyella pacifica</name>
    <dbReference type="NCBI Taxonomy" id="664642"/>
    <lineage>
        <taxon>Bacteria</taxon>
        <taxon>Pseudomonadati</taxon>
        <taxon>Bacteroidota</taxon>
        <taxon>Flavobacteriia</taxon>
        <taxon>Flavobacteriales</taxon>
        <taxon>Flavobacteriaceae</taxon>
        <taxon>Winogradskyella</taxon>
    </lineage>
</organism>
<keyword evidence="1" id="KW-1133">Transmembrane helix</keyword>
<accession>A0A3D9N6I6</accession>
<feature type="transmembrane region" description="Helical" evidence="1">
    <location>
        <begin position="6"/>
        <end position="26"/>
    </location>
</feature>
<proteinExistence type="predicted"/>
<evidence type="ECO:0000313" key="2">
    <source>
        <dbReference type="EMBL" id="REE27475.1"/>
    </source>
</evidence>
<protein>
    <submittedName>
        <fullName evidence="2">Uncharacterized protein</fullName>
    </submittedName>
</protein>
<evidence type="ECO:0000313" key="3">
    <source>
        <dbReference type="Proteomes" id="UP000256919"/>
    </source>
</evidence>
<dbReference type="Proteomes" id="UP000256919">
    <property type="component" value="Unassembled WGS sequence"/>
</dbReference>
<reference evidence="2 3" key="1">
    <citation type="submission" date="2018-07" db="EMBL/GenBank/DDBJ databases">
        <title>Genomic Encyclopedia of Type Strains, Phase III (KMG-III): the genomes of soil and plant-associated and newly described type strains.</title>
        <authorList>
            <person name="Whitman W."/>
        </authorList>
    </citation>
    <scope>NUCLEOTIDE SEQUENCE [LARGE SCALE GENOMIC DNA]</scope>
    <source>
        <strain evidence="2 3">CECT 7948</strain>
    </source>
</reference>
<gene>
    <name evidence="2" type="ORF">DFQ09_101306</name>
</gene>
<keyword evidence="3" id="KW-1185">Reference proteome</keyword>
<sequence length="174" mass="19874">MGTGLFIIDAIIIAIVILPFALFINGSKKRKRKLRKALQSEATQNNCKLSKIEVDSNFAIGVDEAEEKLFFYKETSELAFAQVVDLKSLVSCKTIRENKRVKDKTKHYDVIDKLQLSFTHHNLKEPTELMLYNNDDEMVLNNEIAIAQKWEDYVNNLIATKISTVESDNTMVMA</sequence>
<evidence type="ECO:0000256" key="1">
    <source>
        <dbReference type="SAM" id="Phobius"/>
    </source>
</evidence>
<comment type="caution">
    <text evidence="2">The sequence shown here is derived from an EMBL/GenBank/DDBJ whole genome shotgun (WGS) entry which is preliminary data.</text>
</comment>
<keyword evidence="1" id="KW-0472">Membrane</keyword>
<keyword evidence="1" id="KW-0812">Transmembrane</keyword>
<dbReference type="AlphaFoldDB" id="A0A3D9N6I6"/>
<dbReference type="OrthoDB" id="1352952at2"/>